<dbReference type="PANTHER" id="PTHR38705:SF1">
    <property type="entry name" value="PROTEIN RDS1"/>
    <property type="match status" value="1"/>
</dbReference>
<dbReference type="InterPro" id="IPR039254">
    <property type="entry name" value="Rds1"/>
</dbReference>
<evidence type="ECO:0000256" key="1">
    <source>
        <dbReference type="SAM" id="MobiDB-lite"/>
    </source>
</evidence>
<comment type="caution">
    <text evidence="2">The sequence shown here is derived from an EMBL/GenBank/DDBJ whole genome shotgun (WGS) entry which is preliminary data.</text>
</comment>
<proteinExistence type="predicted"/>
<dbReference type="PANTHER" id="PTHR38705">
    <property type="entry name" value="PROTEIN RDS1"/>
    <property type="match status" value="1"/>
</dbReference>
<protein>
    <submittedName>
        <fullName evidence="2">Uncharacterized protein</fullName>
    </submittedName>
</protein>
<feature type="compositionally biased region" description="Basic residues" evidence="1">
    <location>
        <begin position="1"/>
        <end position="19"/>
    </location>
</feature>
<dbReference type="EMBL" id="JAWRVI010000005">
    <property type="protein sequence ID" value="KAK4093489.1"/>
    <property type="molecule type" value="Genomic_DNA"/>
</dbReference>
<gene>
    <name evidence="2" type="ORF">Purlil1_1823</name>
</gene>
<name>A0ABR0CBC1_PURLI</name>
<feature type="region of interest" description="Disordered" evidence="1">
    <location>
        <begin position="1"/>
        <end position="61"/>
    </location>
</feature>
<dbReference type="Pfam" id="PF13668">
    <property type="entry name" value="Ferritin_2"/>
    <property type="match status" value="1"/>
</dbReference>
<dbReference type="CDD" id="cd00657">
    <property type="entry name" value="Ferritin_like"/>
    <property type="match status" value="1"/>
</dbReference>
<evidence type="ECO:0000313" key="2">
    <source>
        <dbReference type="EMBL" id="KAK4093489.1"/>
    </source>
</evidence>
<dbReference type="Proteomes" id="UP001287286">
    <property type="component" value="Unassembled WGS sequence"/>
</dbReference>
<dbReference type="InterPro" id="IPR009078">
    <property type="entry name" value="Ferritin-like_SF"/>
</dbReference>
<sequence length="619" mass="66480">MRRQERRTQFKKGLPKKRARGEAGTPPARTTRNRHRTGEISASITPSDCAPPPRTRQPSFCRTLNGRLGARKRWRGRTTWGCKESRLACQNRFGPPDVREHDAPSWLPSSRATAPARVTALSESIQGSAFAEPISAIRGVPGGDVNVGAVMSVNGPVTGTEAKRASLARLLASHDDCGARMMDEPPGVGPQSPTRKPREKLLLGCPHRLVSLASTVLPALPPSLAGVSVFRYPHTNTGGSQKRWSALLDYTLLAFPRRNVWHNNSIISVAGPRLPSIQQAHRRQLSGSRVDDCLGQDSRRDFIDDRMVSFRTMAVAGLLAAADALPASYRLSPRQIKQYDIVPRQSNSATPQVFSVPDSLTYPLALEQLEFKFYQQGFAKFPDSDFAALGLNTQQIADLKSIGSSEEQHVVLLQSALAQAGIQPIQECEYDFKFTTAKDMVSLAAVFENIGVSAYLGAAGIIDKSVLTTAASIVTVESRHQTAIRIFAGLAAIPQALDVPLSPRAVFTMASAFIKKCPQTLNIQAFPALTMQGTETPKVGASVRVQAASGASGAKHCAFTSGSAPVGNTVFSDFKENEGCVVPQGVAGVAYMTLTKEAPADGMLTDDNIVAGPMPMVVT</sequence>
<accession>A0ABR0CBC1</accession>
<evidence type="ECO:0000313" key="3">
    <source>
        <dbReference type="Proteomes" id="UP001287286"/>
    </source>
</evidence>
<dbReference type="SUPFAM" id="SSF47240">
    <property type="entry name" value="Ferritin-like"/>
    <property type="match status" value="1"/>
</dbReference>
<keyword evidence="3" id="KW-1185">Reference proteome</keyword>
<reference evidence="2 3" key="1">
    <citation type="journal article" date="2024" name="Microbiol. Resour. Announc.">
        <title>Genome annotations for the ascomycete fungi Trichoderma harzianum, Trichoderma aggressivum, and Purpureocillium lilacinum.</title>
        <authorList>
            <person name="Beijen E.P.W."/>
            <person name="Ohm R.A."/>
        </authorList>
    </citation>
    <scope>NUCLEOTIDE SEQUENCE [LARGE SCALE GENOMIC DNA]</scope>
    <source>
        <strain evidence="2 3">CBS 150709</strain>
    </source>
</reference>
<organism evidence="2 3">
    <name type="scientific">Purpureocillium lilacinum</name>
    <name type="common">Paecilomyces lilacinus</name>
    <dbReference type="NCBI Taxonomy" id="33203"/>
    <lineage>
        <taxon>Eukaryota</taxon>
        <taxon>Fungi</taxon>
        <taxon>Dikarya</taxon>
        <taxon>Ascomycota</taxon>
        <taxon>Pezizomycotina</taxon>
        <taxon>Sordariomycetes</taxon>
        <taxon>Hypocreomycetidae</taxon>
        <taxon>Hypocreales</taxon>
        <taxon>Ophiocordycipitaceae</taxon>
        <taxon>Purpureocillium</taxon>
    </lineage>
</organism>